<feature type="region of interest" description="Disordered" evidence="1">
    <location>
        <begin position="247"/>
        <end position="365"/>
    </location>
</feature>
<name>A0A8B7P1G2_HYAAZ</name>
<keyword evidence="2" id="KW-1185">Reference proteome</keyword>
<feature type="compositionally biased region" description="Pro residues" evidence="1">
    <location>
        <begin position="262"/>
        <end position="281"/>
    </location>
</feature>
<dbReference type="RefSeq" id="XP_018019852.1">
    <property type="nucleotide sequence ID" value="XM_018164363.1"/>
</dbReference>
<feature type="region of interest" description="Disordered" evidence="1">
    <location>
        <begin position="159"/>
        <end position="228"/>
    </location>
</feature>
<feature type="compositionally biased region" description="Polar residues" evidence="1">
    <location>
        <begin position="181"/>
        <end position="228"/>
    </location>
</feature>
<feature type="compositionally biased region" description="Basic and acidic residues" evidence="1">
    <location>
        <begin position="247"/>
        <end position="258"/>
    </location>
</feature>
<proteinExistence type="predicted"/>
<dbReference type="KEGG" id="hazt:108676302"/>
<evidence type="ECO:0000313" key="3">
    <source>
        <dbReference type="RefSeq" id="XP_018019852.1"/>
    </source>
</evidence>
<feature type="compositionally biased region" description="Low complexity" evidence="1">
    <location>
        <begin position="339"/>
        <end position="354"/>
    </location>
</feature>
<protein>
    <submittedName>
        <fullName evidence="3">Vegetative cell wall protein gp1-like</fullName>
    </submittedName>
</protein>
<feature type="compositionally biased region" description="Pro residues" evidence="1">
    <location>
        <begin position="163"/>
        <end position="172"/>
    </location>
</feature>
<evidence type="ECO:0000313" key="2">
    <source>
        <dbReference type="Proteomes" id="UP000694843"/>
    </source>
</evidence>
<dbReference type="OrthoDB" id="10543543at2759"/>
<feature type="compositionally biased region" description="Polar residues" evidence="1">
    <location>
        <begin position="1"/>
        <end position="26"/>
    </location>
</feature>
<feature type="compositionally biased region" description="Polar residues" evidence="1">
    <location>
        <begin position="283"/>
        <end position="295"/>
    </location>
</feature>
<dbReference type="GeneID" id="108676302"/>
<reference evidence="3" key="1">
    <citation type="submission" date="2025-08" db="UniProtKB">
        <authorList>
            <consortium name="RefSeq"/>
        </authorList>
    </citation>
    <scope>IDENTIFICATION</scope>
    <source>
        <tissue evidence="3">Whole organism</tissue>
    </source>
</reference>
<gene>
    <name evidence="3" type="primary">LOC108676302</name>
</gene>
<feature type="compositionally biased region" description="Pro residues" evidence="1">
    <location>
        <begin position="325"/>
        <end position="338"/>
    </location>
</feature>
<organism evidence="2 3">
    <name type="scientific">Hyalella azteca</name>
    <name type="common">Amphipod</name>
    <dbReference type="NCBI Taxonomy" id="294128"/>
    <lineage>
        <taxon>Eukaryota</taxon>
        <taxon>Metazoa</taxon>
        <taxon>Ecdysozoa</taxon>
        <taxon>Arthropoda</taxon>
        <taxon>Crustacea</taxon>
        <taxon>Multicrustacea</taxon>
        <taxon>Malacostraca</taxon>
        <taxon>Eumalacostraca</taxon>
        <taxon>Peracarida</taxon>
        <taxon>Amphipoda</taxon>
        <taxon>Senticaudata</taxon>
        <taxon>Talitrida</taxon>
        <taxon>Talitroidea</taxon>
        <taxon>Hyalellidae</taxon>
        <taxon>Hyalella</taxon>
    </lineage>
</organism>
<accession>A0A8B7P1G2</accession>
<feature type="compositionally biased region" description="Low complexity" evidence="1">
    <location>
        <begin position="315"/>
        <end position="324"/>
    </location>
</feature>
<feature type="region of interest" description="Disordered" evidence="1">
    <location>
        <begin position="1"/>
        <end position="64"/>
    </location>
</feature>
<evidence type="ECO:0000256" key="1">
    <source>
        <dbReference type="SAM" id="MobiDB-lite"/>
    </source>
</evidence>
<dbReference type="AlphaFoldDB" id="A0A8B7P1G2"/>
<sequence length="365" mass="38942">MTSFINRITNATNGWRTEDSSSTNEFNLPAARLANGARSPPTLHVNGIHRQTPDTQDKDELDSPVQITSGKFSPPPYLFDGLKNPFTDPWHSDTSKEDATSMNSLGLKELSKASTLERHTDLKNDISLAEDDLEDEEMWPLPPPPPVPSTDHLKHKINSCVKPPVPPKPPATSPYAIPNAIPSTSTLNRKTHRSQYAQPAVQSSASQDCGSSFSSVTSPLYPFSPTSTLAKNQKSLLPKGSMLSEIEKSFKELNDKISPEPTLIPPAHTAPPPPTAAPPFPLSNGSAKSTAPENKSSPPDPPSPPLPPPLPPASLPISPLSSSPTTPPDSPPSSPALSPPTSSTSSDSQPSSSPNSPPHFLMSWR</sequence>
<dbReference type="Proteomes" id="UP000694843">
    <property type="component" value="Unplaced"/>
</dbReference>
<feature type="compositionally biased region" description="Pro residues" evidence="1">
    <location>
        <begin position="298"/>
        <end position="314"/>
    </location>
</feature>